<evidence type="ECO:0000256" key="2">
    <source>
        <dbReference type="ARBA" id="ARBA00022857"/>
    </source>
</evidence>
<sequence>MIFQSIQGTKVPALGFGTWKLNGLPCEEAVQEAIDIGYRHIDTAAMYGNEEYVGNGIQLSGIARNELFVTSKVWHTHLSKEKLRSSAEDSLRKLNIGYLDLLLIHWPNPDVPLEESIGAMLELQQEGKIRHIGVSNFSTTLLQKALQFTAIFCNQVEYHPYLSQKPLLDLCQQQGILLTAYAPVAHGEVMHDPVLQEIGKKYGKSPIQVTLRWLLHQPFVAAIPKAGSNTHRKNNFDIFDFTLKEEEMQAIFKLNRNSRMVNPSWAHEW</sequence>
<dbReference type="PANTHER" id="PTHR43827:SF3">
    <property type="entry name" value="NADP-DEPENDENT OXIDOREDUCTASE DOMAIN-CONTAINING PROTEIN"/>
    <property type="match status" value="1"/>
</dbReference>
<dbReference type="Proteomes" id="UP000480178">
    <property type="component" value="Chromosome"/>
</dbReference>
<reference evidence="9 10" key="1">
    <citation type="submission" date="2020-01" db="EMBL/GenBank/DDBJ databases">
        <authorList>
            <person name="Kim M.K."/>
        </authorList>
    </citation>
    <scope>NUCLEOTIDE SEQUENCE [LARGE SCALE GENOMIC DNA]</scope>
    <source>
        <strain evidence="9 10">172606-1</strain>
    </source>
</reference>
<organism evidence="9 10">
    <name type="scientific">Rhodocytophaga rosea</name>
    <dbReference type="NCBI Taxonomy" id="2704465"/>
    <lineage>
        <taxon>Bacteria</taxon>
        <taxon>Pseudomonadati</taxon>
        <taxon>Bacteroidota</taxon>
        <taxon>Cytophagia</taxon>
        <taxon>Cytophagales</taxon>
        <taxon>Rhodocytophagaceae</taxon>
        <taxon>Rhodocytophaga</taxon>
    </lineage>
</organism>
<evidence type="ECO:0000256" key="6">
    <source>
        <dbReference type="PIRSR" id="PIRSR000097-2"/>
    </source>
</evidence>
<comment type="catalytic activity">
    <reaction evidence="4">
        <text>hydroxyacetone + NADP(+) = methylglyoxal + NADPH + H(+)</text>
        <dbReference type="Rhea" id="RHEA:27986"/>
        <dbReference type="ChEBI" id="CHEBI:15378"/>
        <dbReference type="ChEBI" id="CHEBI:17158"/>
        <dbReference type="ChEBI" id="CHEBI:27957"/>
        <dbReference type="ChEBI" id="CHEBI:57783"/>
        <dbReference type="ChEBI" id="CHEBI:58349"/>
    </reaction>
</comment>
<keyword evidence="3" id="KW-0560">Oxidoreductase</keyword>
<dbReference type="PROSITE" id="PS00062">
    <property type="entry name" value="ALDOKETO_REDUCTASE_2"/>
    <property type="match status" value="1"/>
</dbReference>
<evidence type="ECO:0000256" key="5">
    <source>
        <dbReference type="PIRSR" id="PIRSR000097-1"/>
    </source>
</evidence>
<keyword evidence="2" id="KW-0521">NADP</keyword>
<dbReference type="Pfam" id="PF00248">
    <property type="entry name" value="Aldo_ket_red"/>
    <property type="match status" value="1"/>
</dbReference>
<feature type="site" description="Lowers pKa of active site Tyr" evidence="7">
    <location>
        <position position="72"/>
    </location>
</feature>
<dbReference type="SUPFAM" id="SSF51430">
    <property type="entry name" value="NAD(P)-linked oxidoreductase"/>
    <property type="match status" value="1"/>
</dbReference>
<evidence type="ECO:0000256" key="1">
    <source>
        <dbReference type="ARBA" id="ARBA00007905"/>
    </source>
</evidence>
<dbReference type="PROSITE" id="PS00798">
    <property type="entry name" value="ALDOKETO_REDUCTASE_1"/>
    <property type="match status" value="1"/>
</dbReference>
<gene>
    <name evidence="9" type="ORF">GXP67_01385</name>
</gene>
<dbReference type="EMBL" id="CP048222">
    <property type="protein sequence ID" value="QHT65421.1"/>
    <property type="molecule type" value="Genomic_DNA"/>
</dbReference>
<dbReference type="Gene3D" id="3.20.20.100">
    <property type="entry name" value="NADP-dependent oxidoreductase domain"/>
    <property type="match status" value="1"/>
</dbReference>
<proteinExistence type="inferred from homology"/>
<dbReference type="PANTHER" id="PTHR43827">
    <property type="entry name" value="2,5-DIKETO-D-GLUCONIC ACID REDUCTASE"/>
    <property type="match status" value="1"/>
</dbReference>
<comment type="similarity">
    <text evidence="1">Belongs to the aldo/keto reductase family.</text>
</comment>
<dbReference type="CDD" id="cd19140">
    <property type="entry name" value="AKR_AKR3F3"/>
    <property type="match status" value="1"/>
</dbReference>
<feature type="binding site" evidence="6">
    <location>
        <position position="105"/>
    </location>
    <ligand>
        <name>substrate</name>
    </ligand>
</feature>
<dbReference type="InterPro" id="IPR036812">
    <property type="entry name" value="NAD(P)_OxRdtase_dom_sf"/>
</dbReference>
<feature type="active site" description="Proton donor" evidence="5">
    <location>
        <position position="47"/>
    </location>
</feature>
<dbReference type="AlphaFoldDB" id="A0A6C0GBV7"/>
<dbReference type="InterPro" id="IPR020471">
    <property type="entry name" value="AKR"/>
</dbReference>
<protein>
    <submittedName>
        <fullName evidence="9">Aldo/keto reductase</fullName>
    </submittedName>
</protein>
<feature type="domain" description="NADP-dependent oxidoreductase" evidence="8">
    <location>
        <begin position="14"/>
        <end position="255"/>
    </location>
</feature>
<keyword evidence="10" id="KW-1185">Reference proteome</keyword>
<dbReference type="KEGG" id="rhoz:GXP67_01385"/>
<name>A0A6C0GBV7_9BACT</name>
<evidence type="ECO:0000256" key="3">
    <source>
        <dbReference type="ARBA" id="ARBA00023002"/>
    </source>
</evidence>
<dbReference type="InterPro" id="IPR018170">
    <property type="entry name" value="Aldo/ket_reductase_CS"/>
</dbReference>
<dbReference type="FunFam" id="3.20.20.100:FF:000002">
    <property type="entry name" value="2,5-diketo-D-gluconic acid reductase A"/>
    <property type="match status" value="1"/>
</dbReference>
<accession>A0A6C0GBV7</accession>
<evidence type="ECO:0000259" key="8">
    <source>
        <dbReference type="Pfam" id="PF00248"/>
    </source>
</evidence>
<evidence type="ECO:0000313" key="10">
    <source>
        <dbReference type="Proteomes" id="UP000480178"/>
    </source>
</evidence>
<dbReference type="InterPro" id="IPR023210">
    <property type="entry name" value="NADP_OxRdtase_dom"/>
</dbReference>
<evidence type="ECO:0000256" key="4">
    <source>
        <dbReference type="ARBA" id="ARBA00049445"/>
    </source>
</evidence>
<dbReference type="GO" id="GO:1990002">
    <property type="term" value="F:methylglyoxal reductase (NADPH) (acetol producing) activity"/>
    <property type="evidence" value="ECO:0007669"/>
    <property type="project" value="TreeGrafter"/>
</dbReference>
<dbReference type="RefSeq" id="WP_162441508.1">
    <property type="nucleotide sequence ID" value="NZ_CP048222.1"/>
</dbReference>
<dbReference type="PRINTS" id="PR00069">
    <property type="entry name" value="ALDKETRDTASE"/>
</dbReference>
<dbReference type="GO" id="GO:0051596">
    <property type="term" value="P:methylglyoxal catabolic process"/>
    <property type="evidence" value="ECO:0007669"/>
    <property type="project" value="TreeGrafter"/>
</dbReference>
<evidence type="ECO:0000256" key="7">
    <source>
        <dbReference type="PIRSR" id="PIRSR000097-3"/>
    </source>
</evidence>
<dbReference type="PIRSF" id="PIRSF000097">
    <property type="entry name" value="AKR"/>
    <property type="match status" value="1"/>
</dbReference>
<evidence type="ECO:0000313" key="9">
    <source>
        <dbReference type="EMBL" id="QHT65421.1"/>
    </source>
</evidence>